<evidence type="ECO:0000256" key="2">
    <source>
        <dbReference type="ARBA" id="ARBA00007524"/>
    </source>
</evidence>
<comment type="similarity">
    <text evidence="2">Belongs to the TspO/BZRP family.</text>
</comment>
<evidence type="ECO:0000256" key="1">
    <source>
        <dbReference type="ARBA" id="ARBA00004141"/>
    </source>
</evidence>
<dbReference type="PANTHER" id="PTHR10057">
    <property type="entry name" value="PERIPHERAL-TYPE BENZODIAZEPINE RECEPTOR"/>
    <property type="match status" value="1"/>
</dbReference>
<keyword evidence="4 6" id="KW-1133">Transmembrane helix</keyword>
<reference evidence="8" key="1">
    <citation type="submission" date="2015-07" db="EMBL/GenBank/DDBJ databases">
        <authorList>
            <person name="Rodrigo-Torres Lidia"/>
            <person name="Arahal R.David."/>
        </authorList>
    </citation>
    <scope>NUCLEOTIDE SEQUENCE [LARGE SCALE GENOMIC DNA]</scope>
    <source>
        <strain evidence="8">CECT 4801</strain>
    </source>
</reference>
<protein>
    <submittedName>
        <fullName evidence="7">TspO/MBR family protein</fullName>
    </submittedName>
</protein>
<feature type="transmembrane region" description="Helical" evidence="6">
    <location>
        <begin position="97"/>
        <end position="123"/>
    </location>
</feature>
<dbReference type="Gene3D" id="1.20.1260.100">
    <property type="entry name" value="TspO/MBR protein"/>
    <property type="match status" value="1"/>
</dbReference>
<proteinExistence type="inferred from homology"/>
<keyword evidence="3 6" id="KW-0812">Transmembrane</keyword>
<feature type="transmembrane region" description="Helical" evidence="6">
    <location>
        <begin position="55"/>
        <end position="76"/>
    </location>
</feature>
<name>A0A0M6XX82_9HYPH</name>
<keyword evidence="5 6" id="KW-0472">Membrane</keyword>
<evidence type="ECO:0000313" key="7">
    <source>
        <dbReference type="EMBL" id="CTQ41606.1"/>
    </source>
</evidence>
<dbReference type="PIRSF" id="PIRSF005859">
    <property type="entry name" value="PBR"/>
    <property type="match status" value="1"/>
</dbReference>
<evidence type="ECO:0000256" key="5">
    <source>
        <dbReference type="ARBA" id="ARBA00023136"/>
    </source>
</evidence>
<organism evidence="7 8">
    <name type="scientific">Roseibium aggregatum</name>
    <dbReference type="NCBI Taxonomy" id="187304"/>
    <lineage>
        <taxon>Bacteria</taxon>
        <taxon>Pseudomonadati</taxon>
        <taxon>Pseudomonadota</taxon>
        <taxon>Alphaproteobacteria</taxon>
        <taxon>Hyphomicrobiales</taxon>
        <taxon>Stappiaceae</taxon>
        <taxon>Roseibium</taxon>
    </lineage>
</organism>
<evidence type="ECO:0000256" key="4">
    <source>
        <dbReference type="ARBA" id="ARBA00022989"/>
    </source>
</evidence>
<accession>A0A0M6XX82</accession>
<dbReference type="AlphaFoldDB" id="A0A0M6XX82"/>
<evidence type="ECO:0000256" key="3">
    <source>
        <dbReference type="ARBA" id="ARBA00022692"/>
    </source>
</evidence>
<dbReference type="InterPro" id="IPR004307">
    <property type="entry name" value="TspO_MBR"/>
</dbReference>
<dbReference type="STRING" id="187304.B0E33_01860"/>
<dbReference type="PANTHER" id="PTHR10057:SF0">
    <property type="entry name" value="TRANSLOCATOR PROTEIN"/>
    <property type="match status" value="1"/>
</dbReference>
<dbReference type="GO" id="GO:0033013">
    <property type="term" value="P:tetrapyrrole metabolic process"/>
    <property type="evidence" value="ECO:0007669"/>
    <property type="project" value="UniProtKB-ARBA"/>
</dbReference>
<evidence type="ECO:0000313" key="8">
    <source>
        <dbReference type="Proteomes" id="UP000048926"/>
    </source>
</evidence>
<dbReference type="CDD" id="cd15904">
    <property type="entry name" value="TSPO_MBR"/>
    <property type="match status" value="1"/>
</dbReference>
<dbReference type="InterPro" id="IPR038330">
    <property type="entry name" value="TspO/MBR-related_sf"/>
</dbReference>
<feature type="transmembrane region" description="Helical" evidence="6">
    <location>
        <begin position="15"/>
        <end position="35"/>
    </location>
</feature>
<sequence>MKSDNQISPSFPKDLPSLVLFLAGVLGVGITIGVLNTPGAWYEALQKPPFNPPNWVFAPAWTILYILIAIAGWRTFLRAPDSRVMKIWYGQMVLNWIWSPLFFTLHFMWTAFAVIAVMLYLILNFIGGSWQTDRLSAQLFIPYALWTCFAGILNLSLALLN</sequence>
<comment type="subcellular location">
    <subcellularLocation>
        <location evidence="1">Membrane</location>
        <topology evidence="1">Multi-pass membrane protein</topology>
    </subcellularLocation>
</comment>
<dbReference type="RefSeq" id="WP_082444361.1">
    <property type="nucleotide sequence ID" value="NZ_CXST01000001.1"/>
</dbReference>
<dbReference type="FunFam" id="1.20.1260.100:FF:000001">
    <property type="entry name" value="translocator protein 2"/>
    <property type="match status" value="1"/>
</dbReference>
<feature type="transmembrane region" description="Helical" evidence="6">
    <location>
        <begin position="143"/>
        <end position="160"/>
    </location>
</feature>
<dbReference type="GO" id="GO:0016020">
    <property type="term" value="C:membrane"/>
    <property type="evidence" value="ECO:0007669"/>
    <property type="project" value="UniProtKB-SubCell"/>
</dbReference>
<evidence type="ECO:0000256" key="6">
    <source>
        <dbReference type="SAM" id="Phobius"/>
    </source>
</evidence>
<dbReference type="Proteomes" id="UP000048926">
    <property type="component" value="Unassembled WGS sequence"/>
</dbReference>
<gene>
    <name evidence="7" type="ORF">LAL4801_00024</name>
</gene>
<keyword evidence="8" id="KW-1185">Reference proteome</keyword>
<dbReference type="Pfam" id="PF03073">
    <property type="entry name" value="TspO_MBR"/>
    <property type="match status" value="1"/>
</dbReference>
<dbReference type="EMBL" id="CXST01000001">
    <property type="protein sequence ID" value="CTQ41606.1"/>
    <property type="molecule type" value="Genomic_DNA"/>
</dbReference>